<dbReference type="EMBL" id="IACJ01144872">
    <property type="protein sequence ID" value="LAA62009.1"/>
    <property type="molecule type" value="Transcribed_RNA"/>
</dbReference>
<organism evidence="1">
    <name type="scientific">Micrurus corallinus</name>
    <name type="common">Brazilian coral snake</name>
    <dbReference type="NCBI Taxonomy" id="54390"/>
    <lineage>
        <taxon>Eukaryota</taxon>
        <taxon>Metazoa</taxon>
        <taxon>Chordata</taxon>
        <taxon>Craniata</taxon>
        <taxon>Vertebrata</taxon>
        <taxon>Euteleostomi</taxon>
        <taxon>Lepidosauria</taxon>
        <taxon>Squamata</taxon>
        <taxon>Bifurcata</taxon>
        <taxon>Unidentata</taxon>
        <taxon>Episquamata</taxon>
        <taxon>Toxicofera</taxon>
        <taxon>Serpentes</taxon>
        <taxon>Colubroidea</taxon>
        <taxon>Elapidae</taxon>
        <taxon>Elapinae</taxon>
        <taxon>Micrurus</taxon>
    </lineage>
</organism>
<evidence type="ECO:0000313" key="1">
    <source>
        <dbReference type="EMBL" id="LAA62009.1"/>
    </source>
</evidence>
<sequence length="131" mass="14598">MNISVAGIQWWDSKSFTAGSVGLAWWARFARMHTLCRRAPNAPFAQAQRCLRRRRGFPTHLLQARTLPVASAAAVRHSSVLLKAAALQIQRIKMSMGAQAGGWAQQQSGGENRFISAAHRCYRLGRTRPNR</sequence>
<name>A0A2D4GQK8_MICCO</name>
<protein>
    <submittedName>
        <fullName evidence="1">Uncharacterized protein</fullName>
    </submittedName>
</protein>
<proteinExistence type="predicted"/>
<reference evidence="1" key="1">
    <citation type="submission" date="2017-07" db="EMBL/GenBank/DDBJ databases">
        <authorList>
            <person name="Mikheyev A."/>
            <person name="Grau M."/>
        </authorList>
    </citation>
    <scope>NUCLEOTIDE SEQUENCE</scope>
    <source>
        <tissue evidence="1">Venom_gland</tissue>
    </source>
</reference>
<dbReference type="AlphaFoldDB" id="A0A2D4GQK8"/>
<reference evidence="1" key="2">
    <citation type="submission" date="2017-11" db="EMBL/GenBank/DDBJ databases">
        <title>Coralsnake Venomics: Analyses of Venom Gland Transcriptomes and Proteomes of Six Brazilian Taxa.</title>
        <authorList>
            <person name="Aird S.D."/>
            <person name="Jorge da Silva N."/>
            <person name="Qiu L."/>
            <person name="Villar-Briones A."/>
            <person name="Aparecida-Saddi V."/>
            <person name="Campos-Telles M.P."/>
            <person name="Grau M."/>
            <person name="Mikheyev A.S."/>
        </authorList>
    </citation>
    <scope>NUCLEOTIDE SEQUENCE</scope>
    <source>
        <tissue evidence="1">Venom_gland</tissue>
    </source>
</reference>
<accession>A0A2D4GQK8</accession>